<feature type="active site" description="Proton acceptor" evidence="1">
    <location>
        <position position="90"/>
    </location>
</feature>
<evidence type="ECO:0000313" key="4">
    <source>
        <dbReference type="Ensembl" id="ENSOMYP00000001141.2"/>
    </source>
</evidence>
<evidence type="ECO:0008006" key="6">
    <source>
        <dbReference type="Google" id="ProtNLM"/>
    </source>
</evidence>
<dbReference type="Pfam" id="PF13772">
    <property type="entry name" value="AIG2_2"/>
    <property type="match status" value="1"/>
</dbReference>
<keyword evidence="5" id="KW-1185">Reference proteome</keyword>
<dbReference type="Gene3D" id="3.10.490.10">
    <property type="entry name" value="Gamma-glutamyl cyclotransferase-like"/>
    <property type="match status" value="1"/>
</dbReference>
<feature type="chain" id="PRO_5035430983" description="Gamma-glutamylcyclotransferase" evidence="3">
    <location>
        <begin position="24"/>
        <end position="181"/>
    </location>
</feature>
<reference evidence="4" key="3">
    <citation type="submission" date="2025-09" db="UniProtKB">
        <authorList>
            <consortium name="Ensembl"/>
        </authorList>
    </citation>
    <scope>IDENTIFICATION</scope>
</reference>
<keyword evidence="3" id="KW-0732">Signal</keyword>
<feature type="signal peptide" evidence="3">
    <location>
        <begin position="1"/>
        <end position="23"/>
    </location>
</feature>
<evidence type="ECO:0000256" key="1">
    <source>
        <dbReference type="PIRSR" id="PIRSR617939-1"/>
    </source>
</evidence>
<dbReference type="Ensembl" id="ENSOMYT00000001289.2">
    <property type="protein sequence ID" value="ENSOMYP00000001141.2"/>
    <property type="gene ID" value="ENSOMYG00000000669.2"/>
</dbReference>
<dbReference type="SUPFAM" id="SSF110857">
    <property type="entry name" value="Gamma-glutamyl cyclotransferase-like"/>
    <property type="match status" value="1"/>
</dbReference>
<sequence length="181" mass="20016">CSLSIYTYLCNLFLVCFLTENDSNKSGTSVSNTSNTCLTTFCFVYGSNLLKVKLQLNNPFSVFVTTGSLKVGFSAYKEFNNTNSCLDKWEGVGIGFYSPLDVTINTDEGEVLCRTYQMNNFTVHQTSPPYKQVVFVLEQNKTGLPLDYIKKLEAVETNGYSGPSILDDITALKPADKGKSL</sequence>
<dbReference type="Proteomes" id="UP000694395">
    <property type="component" value="Chromosome 2"/>
</dbReference>
<evidence type="ECO:0000313" key="5">
    <source>
        <dbReference type="Proteomes" id="UP000694395"/>
    </source>
</evidence>
<dbReference type="InterPro" id="IPR017939">
    <property type="entry name" value="G-Glutamylcylcotransferase"/>
</dbReference>
<dbReference type="PANTHER" id="PTHR12935:SF13">
    <property type="entry name" value="GAMMA-GLUTAMYLCYCLOTRANSFERASE"/>
    <property type="match status" value="1"/>
</dbReference>
<name>A0A8C7LMD0_ONCMY</name>
<reference evidence="4" key="2">
    <citation type="submission" date="2025-08" db="UniProtKB">
        <authorList>
            <consortium name="Ensembl"/>
        </authorList>
    </citation>
    <scope>IDENTIFICATION</scope>
</reference>
<reference evidence="4" key="1">
    <citation type="submission" date="2020-07" db="EMBL/GenBank/DDBJ databases">
        <title>A long reads based de novo assembly of the rainbow trout Arlee double haploid line genome.</title>
        <authorList>
            <person name="Gao G."/>
            <person name="Palti Y."/>
        </authorList>
    </citation>
    <scope>NUCLEOTIDE SEQUENCE [LARGE SCALE GENOMIC DNA]</scope>
</reference>
<protein>
    <recommendedName>
        <fullName evidence="6">Gamma-glutamylcyclotransferase</fullName>
    </recommendedName>
</protein>
<feature type="binding site" evidence="2">
    <location>
        <position position="130"/>
    </location>
    <ligand>
        <name>substrate</name>
    </ligand>
</feature>
<organism evidence="4 5">
    <name type="scientific">Oncorhynchus mykiss</name>
    <name type="common">Rainbow trout</name>
    <name type="synonym">Salmo gairdneri</name>
    <dbReference type="NCBI Taxonomy" id="8022"/>
    <lineage>
        <taxon>Eukaryota</taxon>
        <taxon>Metazoa</taxon>
        <taxon>Chordata</taxon>
        <taxon>Craniata</taxon>
        <taxon>Vertebrata</taxon>
        <taxon>Euteleostomi</taxon>
        <taxon>Actinopterygii</taxon>
        <taxon>Neopterygii</taxon>
        <taxon>Teleostei</taxon>
        <taxon>Protacanthopterygii</taxon>
        <taxon>Salmoniformes</taxon>
        <taxon>Salmonidae</taxon>
        <taxon>Salmoninae</taxon>
        <taxon>Oncorhynchus</taxon>
    </lineage>
</organism>
<dbReference type="InterPro" id="IPR036568">
    <property type="entry name" value="GGCT-like_sf"/>
</dbReference>
<accession>A0A8C7LMD0</accession>
<dbReference type="AlphaFoldDB" id="A0A8C7LMD0"/>
<dbReference type="GO" id="GO:0003839">
    <property type="term" value="F:gamma-glutamylcyclotransferase activity"/>
    <property type="evidence" value="ECO:0007669"/>
    <property type="project" value="InterPro"/>
</dbReference>
<dbReference type="GeneTree" id="ENSGT01080000259569"/>
<proteinExistence type="predicted"/>
<evidence type="ECO:0000256" key="3">
    <source>
        <dbReference type="SAM" id="SignalP"/>
    </source>
</evidence>
<dbReference type="PANTHER" id="PTHR12935">
    <property type="entry name" value="GAMMA-GLUTAMYLCYCLOTRANSFERASE"/>
    <property type="match status" value="1"/>
</dbReference>
<evidence type="ECO:0000256" key="2">
    <source>
        <dbReference type="PIRSR" id="PIRSR617939-2"/>
    </source>
</evidence>